<proteinExistence type="predicted"/>
<comment type="caution">
    <text evidence="1">The sequence shown here is derived from an EMBL/GenBank/DDBJ whole genome shotgun (WGS) entry which is preliminary data.</text>
</comment>
<reference evidence="1 2" key="1">
    <citation type="journal article" date="2019" name="Commun. Biol.">
        <title>The bagworm genome reveals a unique fibroin gene that provides high tensile strength.</title>
        <authorList>
            <person name="Kono N."/>
            <person name="Nakamura H."/>
            <person name="Ohtoshi R."/>
            <person name="Tomita M."/>
            <person name="Numata K."/>
            <person name="Arakawa K."/>
        </authorList>
    </citation>
    <scope>NUCLEOTIDE SEQUENCE [LARGE SCALE GENOMIC DNA]</scope>
</reference>
<keyword evidence="2" id="KW-1185">Reference proteome</keyword>
<dbReference type="AlphaFoldDB" id="A0A4C1SCR6"/>
<protein>
    <submittedName>
        <fullName evidence="1">Uncharacterized protein</fullName>
    </submittedName>
</protein>
<organism evidence="1 2">
    <name type="scientific">Eumeta variegata</name>
    <name type="common">Bagworm moth</name>
    <name type="synonym">Eumeta japonica</name>
    <dbReference type="NCBI Taxonomy" id="151549"/>
    <lineage>
        <taxon>Eukaryota</taxon>
        <taxon>Metazoa</taxon>
        <taxon>Ecdysozoa</taxon>
        <taxon>Arthropoda</taxon>
        <taxon>Hexapoda</taxon>
        <taxon>Insecta</taxon>
        <taxon>Pterygota</taxon>
        <taxon>Neoptera</taxon>
        <taxon>Endopterygota</taxon>
        <taxon>Lepidoptera</taxon>
        <taxon>Glossata</taxon>
        <taxon>Ditrysia</taxon>
        <taxon>Tineoidea</taxon>
        <taxon>Psychidae</taxon>
        <taxon>Oiketicinae</taxon>
        <taxon>Eumeta</taxon>
    </lineage>
</organism>
<dbReference type="Proteomes" id="UP000299102">
    <property type="component" value="Unassembled WGS sequence"/>
</dbReference>
<evidence type="ECO:0000313" key="1">
    <source>
        <dbReference type="EMBL" id="GBO99833.1"/>
    </source>
</evidence>
<name>A0A4C1SCR6_EUMVA</name>
<gene>
    <name evidence="1" type="ORF">EVAR_90703_1</name>
</gene>
<sequence>MQYSLDLACRAVPRSLSFHLGGFLYVPPSWPVSTGGASRSILCEVPSAWPRPLRTAYLVVYWPGLAGAEASSAFGPPSSVQGHLPDAPGLLPGHSDGRCGDVIGHYNRVIHRVGSPGAPCIHCLDSDIEGGFTSLAGAGELKFEFPAYTDFGDVGAVVAALTVAEGREVAGDPRTTCSEKLSDFRGLIRRHPGPTKATWPGATDA</sequence>
<evidence type="ECO:0000313" key="2">
    <source>
        <dbReference type="Proteomes" id="UP000299102"/>
    </source>
</evidence>
<dbReference type="EMBL" id="BGZK01003312">
    <property type="protein sequence ID" value="GBO99833.1"/>
    <property type="molecule type" value="Genomic_DNA"/>
</dbReference>
<accession>A0A4C1SCR6</accession>